<feature type="transmembrane region" description="Helical" evidence="6">
    <location>
        <begin position="208"/>
        <end position="229"/>
    </location>
</feature>
<evidence type="ECO:0000256" key="3">
    <source>
        <dbReference type="ARBA" id="ARBA00022692"/>
    </source>
</evidence>
<dbReference type="Proteomes" id="UP000199155">
    <property type="component" value="Unassembled WGS sequence"/>
</dbReference>
<gene>
    <name evidence="7" type="ORF">SAMN05421806_104447</name>
</gene>
<feature type="transmembrane region" description="Helical" evidence="6">
    <location>
        <begin position="263"/>
        <end position="287"/>
    </location>
</feature>
<dbReference type="PANTHER" id="PTHR30482:SF10">
    <property type="entry name" value="HIGH-AFFINITY BRANCHED-CHAIN AMINO ACID TRANSPORT PROTEIN BRAE"/>
    <property type="match status" value="1"/>
</dbReference>
<keyword evidence="4 6" id="KW-1133">Transmembrane helix</keyword>
<feature type="transmembrane region" description="Helical" evidence="6">
    <location>
        <begin position="294"/>
        <end position="314"/>
    </location>
</feature>
<keyword evidence="5 6" id="KW-0472">Membrane</keyword>
<feature type="transmembrane region" description="Helical" evidence="6">
    <location>
        <begin position="128"/>
        <end position="147"/>
    </location>
</feature>
<dbReference type="GO" id="GO:0015658">
    <property type="term" value="F:branched-chain amino acid transmembrane transporter activity"/>
    <property type="evidence" value="ECO:0007669"/>
    <property type="project" value="InterPro"/>
</dbReference>
<feature type="transmembrane region" description="Helical" evidence="6">
    <location>
        <begin position="349"/>
        <end position="367"/>
    </location>
</feature>
<proteinExistence type="predicted"/>
<evidence type="ECO:0000313" key="7">
    <source>
        <dbReference type="EMBL" id="SDK10239.1"/>
    </source>
</evidence>
<reference evidence="7 8" key="1">
    <citation type="submission" date="2016-10" db="EMBL/GenBank/DDBJ databases">
        <authorList>
            <person name="de Groot N.N."/>
        </authorList>
    </citation>
    <scope>NUCLEOTIDE SEQUENCE [LARGE SCALE GENOMIC DNA]</scope>
    <source>
        <strain evidence="7 8">CGMCC 4.5727</strain>
    </source>
</reference>
<evidence type="ECO:0000256" key="5">
    <source>
        <dbReference type="ARBA" id="ARBA00023136"/>
    </source>
</evidence>
<evidence type="ECO:0000256" key="6">
    <source>
        <dbReference type="SAM" id="Phobius"/>
    </source>
</evidence>
<sequence>MTTTLTKDTGSKAIIPLPPTTARIGAVAGAVVAFAGTMMPWTWTSAYPGDLTVYGYPAELQVVTLTGALLTALFALSGLGIRGLTWLTPGGKSSPVLLFALGTLGTVGYAMGSISYQLGGVVNLEPGAWISGVGALIAAVAALGLPAEVAPDEYEPNLWHRLRAATKAPEPGRSTKELPAWLEIVVIGVSFALGLYVFAYCIAAEAELFIGALITTCFGAAAVSRAGLLARLTTLTTKHRNVTMAAAIVAAACFPFTQTDDTYALIGANILIFTTVALGLNIVVGLAGLLDLGYVAFLGVGAYAAALVSGAPTSSIGVQFPFWAAVLTGAGASLVFGVVIGAPTLRLRGDYLAIVTLGFGEIFRIAMQNLNGNTGPDITNGSNGIPNIPDLEFFGFNFGESHEFLGTPLGRPSNYFFLMLIVLVFVVLVFRRSGDSRIGRAWVAIREDETAATAMGINGFRVKLIAFALGATLAGLAGTVQAHLQSTVTPEQYQFANTVPPNSAFLLAAVILGGMGTISGPLIGAALLYLIPKKLEFLEELQLLLFGLALVLLMRFRPEGLVANKRAQLQFHETDQLDVPDQRLPQDTVSVTKAGA</sequence>
<dbReference type="RefSeq" id="WP_093609841.1">
    <property type="nucleotide sequence ID" value="NZ_FNFF01000004.1"/>
</dbReference>
<evidence type="ECO:0000256" key="2">
    <source>
        <dbReference type="ARBA" id="ARBA00022475"/>
    </source>
</evidence>
<feature type="transmembrane region" description="Helical" evidence="6">
    <location>
        <begin position="21"/>
        <end position="43"/>
    </location>
</feature>
<comment type="subcellular location">
    <subcellularLocation>
        <location evidence="1">Cell membrane</location>
        <topology evidence="1">Multi-pass membrane protein</topology>
    </subcellularLocation>
</comment>
<dbReference type="GO" id="GO:0005886">
    <property type="term" value="C:plasma membrane"/>
    <property type="evidence" value="ECO:0007669"/>
    <property type="project" value="UniProtKB-SubCell"/>
</dbReference>
<dbReference type="AlphaFoldDB" id="A0A1G8Z574"/>
<evidence type="ECO:0000313" key="8">
    <source>
        <dbReference type="Proteomes" id="UP000199155"/>
    </source>
</evidence>
<dbReference type="InterPro" id="IPR043428">
    <property type="entry name" value="LivM-like"/>
</dbReference>
<dbReference type="PANTHER" id="PTHR30482">
    <property type="entry name" value="HIGH-AFFINITY BRANCHED-CHAIN AMINO ACID TRANSPORT SYSTEM PERMEASE"/>
    <property type="match status" value="1"/>
</dbReference>
<dbReference type="STRING" id="417292.SAMN05421806_104447"/>
<feature type="transmembrane region" description="Helical" evidence="6">
    <location>
        <begin position="180"/>
        <end position="202"/>
    </location>
</feature>
<dbReference type="Pfam" id="PF02653">
    <property type="entry name" value="BPD_transp_2"/>
    <property type="match status" value="1"/>
</dbReference>
<feature type="transmembrane region" description="Helical" evidence="6">
    <location>
        <begin position="63"/>
        <end position="84"/>
    </location>
</feature>
<keyword evidence="8" id="KW-1185">Reference proteome</keyword>
<accession>A0A1G8Z574</accession>
<dbReference type="EMBL" id="FNFF01000004">
    <property type="protein sequence ID" value="SDK10239.1"/>
    <property type="molecule type" value="Genomic_DNA"/>
</dbReference>
<feature type="transmembrane region" description="Helical" evidence="6">
    <location>
        <begin position="413"/>
        <end position="430"/>
    </location>
</feature>
<feature type="transmembrane region" description="Helical" evidence="6">
    <location>
        <begin position="320"/>
        <end position="342"/>
    </location>
</feature>
<feature type="transmembrane region" description="Helical" evidence="6">
    <location>
        <begin position="241"/>
        <end position="257"/>
    </location>
</feature>
<dbReference type="InterPro" id="IPR001851">
    <property type="entry name" value="ABC_transp_permease"/>
</dbReference>
<organism evidence="7 8">
    <name type="scientific">Streptomyces indicus</name>
    <dbReference type="NCBI Taxonomy" id="417292"/>
    <lineage>
        <taxon>Bacteria</taxon>
        <taxon>Bacillati</taxon>
        <taxon>Actinomycetota</taxon>
        <taxon>Actinomycetes</taxon>
        <taxon>Kitasatosporales</taxon>
        <taxon>Streptomycetaceae</taxon>
        <taxon>Streptomyces</taxon>
    </lineage>
</organism>
<evidence type="ECO:0000256" key="4">
    <source>
        <dbReference type="ARBA" id="ARBA00022989"/>
    </source>
</evidence>
<evidence type="ECO:0000256" key="1">
    <source>
        <dbReference type="ARBA" id="ARBA00004651"/>
    </source>
</evidence>
<dbReference type="OrthoDB" id="9814461at2"/>
<feature type="transmembrane region" description="Helical" evidence="6">
    <location>
        <begin position="464"/>
        <end position="484"/>
    </location>
</feature>
<feature type="transmembrane region" description="Helical" evidence="6">
    <location>
        <begin position="96"/>
        <end position="116"/>
    </location>
</feature>
<keyword evidence="3 6" id="KW-0812">Transmembrane</keyword>
<name>A0A1G8Z574_9ACTN</name>
<feature type="transmembrane region" description="Helical" evidence="6">
    <location>
        <begin position="504"/>
        <end position="530"/>
    </location>
</feature>
<protein>
    <submittedName>
        <fullName evidence="7">Branched-chain amino acid transport system permease protein</fullName>
    </submittedName>
</protein>
<keyword evidence="2" id="KW-1003">Cell membrane</keyword>
<dbReference type="CDD" id="cd06581">
    <property type="entry name" value="TM_PBP1_LivM_like"/>
    <property type="match status" value="1"/>
</dbReference>